<reference evidence="12" key="1">
    <citation type="submission" date="2023-01" db="EMBL/GenBank/DDBJ databases">
        <title>Human gut microbiome strain richness.</title>
        <authorList>
            <person name="Chen-Liaw A."/>
        </authorList>
    </citation>
    <scope>NUCLEOTIDE SEQUENCE</scope>
    <source>
        <strain evidence="12">D43st1_D9_D43t1_170807</strain>
    </source>
</reference>
<dbReference type="Gene3D" id="3.90.640.10">
    <property type="entry name" value="Actin, Chain A, domain 4"/>
    <property type="match status" value="1"/>
</dbReference>
<dbReference type="InterPro" id="IPR018181">
    <property type="entry name" value="Heat_shock_70_CS"/>
</dbReference>
<keyword evidence="7" id="KW-0346">Stress response</keyword>
<dbReference type="SUPFAM" id="SSF53067">
    <property type="entry name" value="Actin-like ATPase domain"/>
    <property type="match status" value="2"/>
</dbReference>
<comment type="function">
    <text evidence="1">Acts as a chaperone.</text>
</comment>
<protein>
    <recommendedName>
        <fullName evidence="3">Chaperone protein DnaK</fullName>
    </recommendedName>
    <alternativeName>
        <fullName evidence="4">Chaperone protein dnaK</fullName>
    </alternativeName>
    <alternativeName>
        <fullName evidence="11">HSP70</fullName>
    </alternativeName>
    <alternativeName>
        <fullName evidence="10">Heat shock 70 kDa protein</fullName>
    </alternativeName>
    <alternativeName>
        <fullName evidence="9">Heat shock protein 70</fullName>
    </alternativeName>
</protein>
<evidence type="ECO:0000256" key="2">
    <source>
        <dbReference type="ARBA" id="ARBA00007381"/>
    </source>
</evidence>
<evidence type="ECO:0000256" key="6">
    <source>
        <dbReference type="ARBA" id="ARBA00022840"/>
    </source>
</evidence>
<dbReference type="InterPro" id="IPR043129">
    <property type="entry name" value="ATPase_NBD"/>
</dbReference>
<dbReference type="PANTHER" id="PTHR42749:SF1">
    <property type="entry name" value="CELL SHAPE-DETERMINING PROTEIN MREB"/>
    <property type="match status" value="1"/>
</dbReference>
<dbReference type="PRINTS" id="PR00301">
    <property type="entry name" value="HEATSHOCK70"/>
</dbReference>
<dbReference type="PROSITE" id="PS00329">
    <property type="entry name" value="HSP70_2"/>
    <property type="match status" value="1"/>
</dbReference>
<evidence type="ECO:0000256" key="8">
    <source>
        <dbReference type="ARBA" id="ARBA00023186"/>
    </source>
</evidence>
<evidence type="ECO:0000256" key="3">
    <source>
        <dbReference type="ARBA" id="ARBA00014415"/>
    </source>
</evidence>
<dbReference type="InterPro" id="IPR013126">
    <property type="entry name" value="Hsp_70_fam"/>
</dbReference>
<evidence type="ECO:0000256" key="5">
    <source>
        <dbReference type="ARBA" id="ARBA00022741"/>
    </source>
</evidence>
<name>A0AAW6EBZ3_9FIRM</name>
<comment type="similarity">
    <text evidence="2">Belongs to the heat shock protein 70 family.</text>
</comment>
<dbReference type="Proteomes" id="UP001213042">
    <property type="component" value="Unassembled WGS sequence"/>
</dbReference>
<comment type="caution">
    <text evidence="12">The sequence shown here is derived from an EMBL/GenBank/DDBJ whole genome shotgun (WGS) entry which is preliminary data.</text>
</comment>
<keyword evidence="5" id="KW-0547">Nucleotide-binding</keyword>
<dbReference type="EMBL" id="JAQMLU010000010">
    <property type="protein sequence ID" value="MDB8750226.1"/>
    <property type="molecule type" value="Genomic_DNA"/>
</dbReference>
<keyword evidence="6" id="KW-0067">ATP-binding</keyword>
<evidence type="ECO:0000256" key="11">
    <source>
        <dbReference type="ARBA" id="ARBA00033103"/>
    </source>
</evidence>
<organism evidence="12 13">
    <name type="scientific">Ruminococcus bicirculans</name>
    <name type="common">ex Wegman et al. 2014</name>
    <dbReference type="NCBI Taxonomy" id="1160721"/>
    <lineage>
        <taxon>Bacteria</taxon>
        <taxon>Bacillati</taxon>
        <taxon>Bacillota</taxon>
        <taxon>Clostridia</taxon>
        <taxon>Eubacteriales</taxon>
        <taxon>Oscillospiraceae</taxon>
        <taxon>Ruminococcus</taxon>
    </lineage>
</organism>
<evidence type="ECO:0000313" key="13">
    <source>
        <dbReference type="Proteomes" id="UP001213042"/>
    </source>
</evidence>
<dbReference type="RefSeq" id="WP_195221159.1">
    <property type="nucleotide sequence ID" value="NZ_JADMWL010000011.1"/>
</dbReference>
<evidence type="ECO:0000256" key="4">
    <source>
        <dbReference type="ARBA" id="ARBA00017249"/>
    </source>
</evidence>
<accession>A0AAW6EBZ3</accession>
<dbReference type="GO" id="GO:0005524">
    <property type="term" value="F:ATP binding"/>
    <property type="evidence" value="ECO:0007669"/>
    <property type="project" value="UniProtKB-KW"/>
</dbReference>
<sequence>MKNGSYFGIDFGTTNTSVYLYNYEHGKGAIGTGYGTNGRDITPFSSCIAISRNKDNDFKFGREVKEKINEYADDYKIVTSFKSLLGTDEEIVVNGVRYTGQKLAVLFLNYVKETVNAIRPDFDEAVFSIPVDFSARARTELLEAAKCIGIKVKGFVSESSAAYISKINDIKAFSKVMVIDFGGGTLDLSILNLKDKKVYEDAVYGIKFGGDDIDKELALRLLPKIYPGVEFDELDSPKKDKLMNEVERMKIEFTEYDDYTMTLGEGSRPVDIDYDTFSNIITPLITDNIFDAIGNVMKIANVSADNIDAVILAGGSSNLRPFADIILSMFGEEKIIFDDENNRYQWIVAKGAAITSAAECDFRLGDDICILLSDNEKYPVLKKDENKVGDKVENLSFSLTTDSYDAHFIFTDSTGKTRYATILANAKGYVNENFDMSVEIGKDQIARVVIKNKDMGTGYQVKSEINKLRFYYDLKDIEG</sequence>
<dbReference type="Gene3D" id="3.30.420.40">
    <property type="match status" value="2"/>
</dbReference>
<dbReference type="GO" id="GO:0140662">
    <property type="term" value="F:ATP-dependent protein folding chaperone"/>
    <property type="evidence" value="ECO:0007669"/>
    <property type="project" value="InterPro"/>
</dbReference>
<evidence type="ECO:0000256" key="1">
    <source>
        <dbReference type="ARBA" id="ARBA00002290"/>
    </source>
</evidence>
<dbReference type="Pfam" id="PF00012">
    <property type="entry name" value="HSP70"/>
    <property type="match status" value="1"/>
</dbReference>
<dbReference type="AlphaFoldDB" id="A0AAW6EBZ3"/>
<evidence type="ECO:0000256" key="7">
    <source>
        <dbReference type="ARBA" id="ARBA00023016"/>
    </source>
</evidence>
<dbReference type="PANTHER" id="PTHR42749">
    <property type="entry name" value="CELL SHAPE-DETERMINING PROTEIN MREB"/>
    <property type="match status" value="1"/>
</dbReference>
<evidence type="ECO:0000256" key="9">
    <source>
        <dbReference type="ARBA" id="ARBA00030019"/>
    </source>
</evidence>
<keyword evidence="8" id="KW-0143">Chaperone</keyword>
<gene>
    <name evidence="12" type="ORF">PNW00_07175</name>
</gene>
<evidence type="ECO:0000313" key="12">
    <source>
        <dbReference type="EMBL" id="MDB8750226.1"/>
    </source>
</evidence>
<proteinExistence type="inferred from homology"/>
<evidence type="ECO:0000256" key="10">
    <source>
        <dbReference type="ARBA" id="ARBA00030945"/>
    </source>
</evidence>